<proteinExistence type="predicted"/>
<reference evidence="1" key="2">
    <citation type="journal article" date="2019" name="Genome Biol. Evol.">
        <title>Day and night: Metabolic profiles and evolutionary relationships of six axenic non-marine cyanobacteria.</title>
        <authorList>
            <person name="Will S.E."/>
            <person name="Henke P."/>
            <person name="Boedeker C."/>
            <person name="Huang S."/>
            <person name="Brinkmann H."/>
            <person name="Rohde M."/>
            <person name="Jarek M."/>
            <person name="Friedl T."/>
            <person name="Seufert S."/>
            <person name="Schumacher M."/>
            <person name="Overmann J."/>
            <person name="Neumann-Schaal M."/>
            <person name="Petersen J."/>
        </authorList>
    </citation>
    <scope>NUCLEOTIDE SEQUENCE [LARGE SCALE GENOMIC DNA]</scope>
    <source>
        <strain evidence="1">PCC 7102</strain>
    </source>
</reference>
<sequence length="80" mass="9277">MATLGKLMLRENRDFHVIQEIEAAFKQYYLLGKSHKEGAYNLLIAATRYLAAHAPTMRSQAQTYQMAYRLHKGERLFEDG</sequence>
<name>A0A433V7Q9_9CYAN</name>
<gene>
    <name evidence="1" type="ORF">DSM106972_062310</name>
</gene>
<protein>
    <submittedName>
        <fullName evidence="1">Uncharacterized protein</fullName>
    </submittedName>
</protein>
<comment type="caution">
    <text evidence="1">The sequence shown here is derived from an EMBL/GenBank/DDBJ whole genome shotgun (WGS) entry which is preliminary data.</text>
</comment>
<dbReference type="Proteomes" id="UP000271624">
    <property type="component" value="Unassembled WGS sequence"/>
</dbReference>
<evidence type="ECO:0000313" key="1">
    <source>
        <dbReference type="EMBL" id="RUT02156.1"/>
    </source>
</evidence>
<dbReference type="EMBL" id="RSCL01000017">
    <property type="protein sequence ID" value="RUT02156.1"/>
    <property type="molecule type" value="Genomic_DNA"/>
</dbReference>
<dbReference type="AlphaFoldDB" id="A0A433V7Q9"/>
<accession>A0A433V7Q9</accession>
<organism evidence="1 2">
    <name type="scientific">Dulcicalothrix desertica PCC 7102</name>
    <dbReference type="NCBI Taxonomy" id="232991"/>
    <lineage>
        <taxon>Bacteria</taxon>
        <taxon>Bacillati</taxon>
        <taxon>Cyanobacteriota</taxon>
        <taxon>Cyanophyceae</taxon>
        <taxon>Nostocales</taxon>
        <taxon>Calotrichaceae</taxon>
        <taxon>Dulcicalothrix</taxon>
    </lineage>
</organism>
<dbReference type="RefSeq" id="WP_233787041.1">
    <property type="nucleotide sequence ID" value="NZ_RSCL01000017.1"/>
</dbReference>
<reference evidence="1" key="1">
    <citation type="submission" date="2018-12" db="EMBL/GenBank/DDBJ databases">
        <authorList>
            <person name="Will S."/>
            <person name="Neumann-Schaal M."/>
            <person name="Henke P."/>
        </authorList>
    </citation>
    <scope>NUCLEOTIDE SEQUENCE</scope>
    <source>
        <strain evidence="1">PCC 7102</strain>
    </source>
</reference>
<evidence type="ECO:0000313" key="2">
    <source>
        <dbReference type="Proteomes" id="UP000271624"/>
    </source>
</evidence>
<keyword evidence="2" id="KW-1185">Reference proteome</keyword>